<reference evidence="11 12" key="1">
    <citation type="submission" date="2021-03" db="EMBL/GenBank/DDBJ databases">
        <title>Sequencing the genomes of 1000 actinobacteria strains.</title>
        <authorList>
            <person name="Klenk H.-P."/>
        </authorList>
    </citation>
    <scope>NUCLEOTIDE SEQUENCE [LARGE SCALE GENOMIC DNA]</scope>
    <source>
        <strain evidence="11 12">DSM 12544</strain>
    </source>
</reference>
<dbReference type="PRINTS" id="PR00990">
    <property type="entry name" value="RIBOKINASE"/>
</dbReference>
<proteinExistence type="inferred from homology"/>
<comment type="caution">
    <text evidence="11">The sequence shown here is derived from an EMBL/GenBank/DDBJ whole genome shotgun (WGS) entry which is preliminary data.</text>
</comment>
<dbReference type="InterPro" id="IPR011877">
    <property type="entry name" value="Ribokinase"/>
</dbReference>
<dbReference type="Proteomes" id="UP001519331">
    <property type="component" value="Unassembled WGS sequence"/>
</dbReference>
<feature type="binding site" evidence="9">
    <location>
        <position position="249"/>
    </location>
    <ligand>
        <name>K(+)</name>
        <dbReference type="ChEBI" id="CHEBI:29103"/>
    </ligand>
</feature>
<evidence type="ECO:0000259" key="10">
    <source>
        <dbReference type="Pfam" id="PF00294"/>
    </source>
</evidence>
<feature type="binding site" evidence="9">
    <location>
        <position position="147"/>
    </location>
    <ligand>
        <name>substrate</name>
    </ligand>
</feature>
<dbReference type="Pfam" id="PF00294">
    <property type="entry name" value="PfkB"/>
    <property type="match status" value="1"/>
</dbReference>
<comment type="similarity">
    <text evidence="9">Belongs to the carbohydrate kinase PfkB family. Ribokinase subfamily.</text>
</comment>
<keyword evidence="2 9" id="KW-0479">Metal-binding</keyword>
<keyword evidence="3 9" id="KW-0547">Nucleotide-binding</keyword>
<feature type="binding site" evidence="9">
    <location>
        <begin position="15"/>
        <end position="17"/>
    </location>
    <ligand>
        <name>substrate</name>
    </ligand>
</feature>
<evidence type="ECO:0000256" key="7">
    <source>
        <dbReference type="ARBA" id="ARBA00022958"/>
    </source>
</evidence>
<gene>
    <name evidence="9" type="primary">rbsK</name>
    <name evidence="11" type="ORF">JOF45_001765</name>
</gene>
<keyword evidence="4 9" id="KW-0418">Kinase</keyword>
<evidence type="ECO:0000313" key="12">
    <source>
        <dbReference type="Proteomes" id="UP001519331"/>
    </source>
</evidence>
<feature type="domain" description="Carbohydrate kinase PfkB" evidence="10">
    <location>
        <begin position="8"/>
        <end position="292"/>
    </location>
</feature>
<keyword evidence="7 9" id="KW-0630">Potassium</keyword>
<dbReference type="EC" id="2.7.1.15" evidence="9"/>
<keyword evidence="9" id="KW-0963">Cytoplasm</keyword>
<feature type="binding site" evidence="9">
    <location>
        <position position="286"/>
    </location>
    <ligand>
        <name>K(+)</name>
        <dbReference type="ChEBI" id="CHEBI:29103"/>
    </ligand>
</feature>
<feature type="binding site" evidence="9">
    <location>
        <position position="288"/>
    </location>
    <ligand>
        <name>K(+)</name>
        <dbReference type="ChEBI" id="CHEBI:29103"/>
    </ligand>
</feature>
<evidence type="ECO:0000256" key="8">
    <source>
        <dbReference type="ARBA" id="ARBA00023277"/>
    </source>
</evidence>
<dbReference type="HAMAP" id="MF_01987">
    <property type="entry name" value="Ribokinase"/>
    <property type="match status" value="1"/>
</dbReference>
<comment type="function">
    <text evidence="9">Catalyzes the phosphorylation of ribose at O-5 in a reaction requiring ATP and magnesium. The resulting D-ribose-5-phosphate can then be used either for sythesis of nucleotides, histidine, and tryptophan, or as a component of the pentose phosphate pathway.</text>
</comment>
<feature type="binding site" evidence="9">
    <location>
        <begin position="43"/>
        <end position="47"/>
    </location>
    <ligand>
        <name>substrate</name>
    </ligand>
</feature>
<dbReference type="EMBL" id="JAGINX010000001">
    <property type="protein sequence ID" value="MBP2318746.1"/>
    <property type="molecule type" value="Genomic_DNA"/>
</dbReference>
<evidence type="ECO:0000256" key="5">
    <source>
        <dbReference type="ARBA" id="ARBA00022840"/>
    </source>
</evidence>
<feature type="binding site" evidence="9">
    <location>
        <position position="253"/>
    </location>
    <ligand>
        <name>substrate</name>
    </ligand>
</feature>
<feature type="binding site" evidence="9">
    <location>
        <begin position="252"/>
        <end position="253"/>
    </location>
    <ligand>
        <name>ATP</name>
        <dbReference type="ChEBI" id="CHEBI:30616"/>
    </ligand>
</feature>
<dbReference type="Gene3D" id="3.40.1190.20">
    <property type="match status" value="1"/>
</dbReference>
<feature type="binding site" evidence="9">
    <location>
        <position position="292"/>
    </location>
    <ligand>
        <name>K(+)</name>
        <dbReference type="ChEBI" id="CHEBI:29103"/>
    </ligand>
</feature>
<dbReference type="RefSeq" id="WP_210049169.1">
    <property type="nucleotide sequence ID" value="NZ_JAGINX010000001.1"/>
</dbReference>
<dbReference type="SUPFAM" id="SSF53613">
    <property type="entry name" value="Ribokinase-like"/>
    <property type="match status" value="1"/>
</dbReference>
<comment type="cofactor">
    <cofactor evidence="9">
        <name>Mg(2+)</name>
        <dbReference type="ChEBI" id="CHEBI:18420"/>
    </cofactor>
    <text evidence="9">Requires a divalent cation, most likely magnesium in vivo, as an electrophilic catalyst to aid phosphoryl group transfer. It is the chelate of the metal and the nucleotide that is the actual substrate.</text>
</comment>
<dbReference type="InterPro" id="IPR002139">
    <property type="entry name" value="Ribo/fructo_kinase"/>
</dbReference>
<keyword evidence="12" id="KW-1185">Reference proteome</keyword>
<protein>
    <recommendedName>
        <fullName evidence="9">Ribokinase</fullName>
        <shortName evidence="9">RK</shortName>
        <ecNumber evidence="9">2.7.1.15</ecNumber>
    </recommendedName>
</protein>
<evidence type="ECO:0000256" key="9">
    <source>
        <dbReference type="HAMAP-Rule" id="MF_01987"/>
    </source>
</evidence>
<evidence type="ECO:0000313" key="11">
    <source>
        <dbReference type="EMBL" id="MBP2318746.1"/>
    </source>
</evidence>
<keyword evidence="8 9" id="KW-0119">Carbohydrate metabolism</keyword>
<evidence type="ECO:0000256" key="6">
    <source>
        <dbReference type="ARBA" id="ARBA00022842"/>
    </source>
</evidence>
<dbReference type="InterPro" id="IPR029056">
    <property type="entry name" value="Ribokinase-like"/>
</dbReference>
<comment type="subunit">
    <text evidence="9">Homodimer.</text>
</comment>
<comment type="activity regulation">
    <text evidence="9">Activated by a monovalent cation that binds near, but not in, the active site. The most likely occupant of the site in vivo is potassium. Ion binding induces a conformational change that may alter substrate affinity.</text>
</comment>
<evidence type="ECO:0000256" key="1">
    <source>
        <dbReference type="ARBA" id="ARBA00022679"/>
    </source>
</evidence>
<feature type="active site" description="Proton acceptor" evidence="9">
    <location>
        <position position="253"/>
    </location>
</feature>
<accession>A0ABS4T646</accession>
<feature type="binding site" evidence="9">
    <location>
        <position position="190"/>
    </location>
    <ligand>
        <name>ATP</name>
        <dbReference type="ChEBI" id="CHEBI:30616"/>
    </ligand>
</feature>
<comment type="caution">
    <text evidence="9">Lacks conserved residue(s) required for the propagation of feature annotation.</text>
</comment>
<feature type="binding site" evidence="9">
    <location>
        <position position="247"/>
    </location>
    <ligand>
        <name>K(+)</name>
        <dbReference type="ChEBI" id="CHEBI:29103"/>
    </ligand>
</feature>
<feature type="binding site" evidence="9">
    <location>
        <position position="283"/>
    </location>
    <ligand>
        <name>K(+)</name>
        <dbReference type="ChEBI" id="CHEBI:29103"/>
    </ligand>
</feature>
<keyword evidence="1 9" id="KW-0808">Transferase</keyword>
<sequence length="307" mass="30861">MNPASEPLLVFGSINQDIVLSVAQFPEPGQTLMASGTQTAIGGKGANQAIAAALAGAQTRMVGAVGHDGGGAEALEALEAAGVGTDLVQRPSEVPTGTAYICVRGDGENTIVVDPGANHAVRAQAADRALTARDSVPDAGWVLLSLEAPEQEAFAFAAAARARGMRVALNASPLLQDGLPDGAVDLLIVNEVEAAAVAGSGWAQSPNLADQLSMEAVVVTQGGAGVRLDVRGAQSVHIPAIPVTVRDTTGCGDAFAGVLMSRLCRGEPLPEAAAAAARWAGHVAEFDGASASYRQAFAQAAGRGPES</sequence>
<dbReference type="PANTHER" id="PTHR10584">
    <property type="entry name" value="SUGAR KINASE"/>
    <property type="match status" value="1"/>
</dbReference>
<keyword evidence="6 9" id="KW-0460">Magnesium</keyword>
<comment type="pathway">
    <text evidence="9">Carbohydrate metabolism; D-ribose degradation; D-ribose 5-phosphate from beta-D-ribopyranose: step 2/2.</text>
</comment>
<name>A0ABS4T646_9MICC</name>
<organism evidence="11 12">
    <name type="scientific">Nesterenkonia lacusekhoensis</name>
    <dbReference type="NCBI Taxonomy" id="150832"/>
    <lineage>
        <taxon>Bacteria</taxon>
        <taxon>Bacillati</taxon>
        <taxon>Actinomycetota</taxon>
        <taxon>Actinomycetes</taxon>
        <taxon>Micrococcales</taxon>
        <taxon>Micrococcaceae</taxon>
        <taxon>Nesterenkonia</taxon>
    </lineage>
</organism>
<dbReference type="InterPro" id="IPR011611">
    <property type="entry name" value="PfkB_dom"/>
</dbReference>
<dbReference type="PANTHER" id="PTHR10584:SF166">
    <property type="entry name" value="RIBOKINASE"/>
    <property type="match status" value="1"/>
</dbReference>
<comment type="subcellular location">
    <subcellularLocation>
        <location evidence="9">Cytoplasm</location>
    </subcellularLocation>
</comment>
<dbReference type="GO" id="GO:0004747">
    <property type="term" value="F:ribokinase activity"/>
    <property type="evidence" value="ECO:0007669"/>
    <property type="project" value="UniProtKB-EC"/>
</dbReference>
<evidence type="ECO:0000256" key="4">
    <source>
        <dbReference type="ARBA" id="ARBA00022777"/>
    </source>
</evidence>
<evidence type="ECO:0000256" key="2">
    <source>
        <dbReference type="ARBA" id="ARBA00022723"/>
    </source>
</evidence>
<evidence type="ECO:0000256" key="3">
    <source>
        <dbReference type="ARBA" id="ARBA00022741"/>
    </source>
</evidence>
<keyword evidence="5 9" id="KW-0067">ATP-binding</keyword>
<comment type="catalytic activity">
    <reaction evidence="9">
        <text>D-ribose + ATP = D-ribose 5-phosphate + ADP + H(+)</text>
        <dbReference type="Rhea" id="RHEA:13697"/>
        <dbReference type="ChEBI" id="CHEBI:15378"/>
        <dbReference type="ChEBI" id="CHEBI:30616"/>
        <dbReference type="ChEBI" id="CHEBI:47013"/>
        <dbReference type="ChEBI" id="CHEBI:78346"/>
        <dbReference type="ChEBI" id="CHEBI:456216"/>
        <dbReference type="EC" id="2.7.1.15"/>
    </reaction>
</comment>
<feature type="binding site" evidence="9">
    <location>
        <begin position="220"/>
        <end position="225"/>
    </location>
    <ligand>
        <name>ATP</name>
        <dbReference type="ChEBI" id="CHEBI:30616"/>
    </ligand>
</feature>